<feature type="compositionally biased region" description="Pro residues" evidence="1">
    <location>
        <begin position="235"/>
        <end position="244"/>
    </location>
</feature>
<organism evidence="3 4">
    <name type="scientific">Lymnaea stagnalis</name>
    <name type="common">Great pond snail</name>
    <name type="synonym">Helix stagnalis</name>
    <dbReference type="NCBI Taxonomy" id="6523"/>
    <lineage>
        <taxon>Eukaryota</taxon>
        <taxon>Metazoa</taxon>
        <taxon>Spiralia</taxon>
        <taxon>Lophotrochozoa</taxon>
        <taxon>Mollusca</taxon>
        <taxon>Gastropoda</taxon>
        <taxon>Heterobranchia</taxon>
        <taxon>Euthyneura</taxon>
        <taxon>Panpulmonata</taxon>
        <taxon>Hygrophila</taxon>
        <taxon>Lymnaeoidea</taxon>
        <taxon>Lymnaeidae</taxon>
        <taxon>Lymnaea</taxon>
    </lineage>
</organism>
<name>A0AAV2IIH4_LYMST</name>
<feature type="transmembrane region" description="Helical" evidence="2">
    <location>
        <begin position="323"/>
        <end position="344"/>
    </location>
</feature>
<feature type="region of interest" description="Disordered" evidence="1">
    <location>
        <begin position="225"/>
        <end position="247"/>
    </location>
</feature>
<feature type="transmembrane region" description="Helical" evidence="2">
    <location>
        <begin position="50"/>
        <end position="74"/>
    </location>
</feature>
<proteinExistence type="predicted"/>
<keyword evidence="2" id="KW-0472">Membrane</keyword>
<keyword evidence="4" id="KW-1185">Reference proteome</keyword>
<dbReference type="Proteomes" id="UP001497497">
    <property type="component" value="Unassembled WGS sequence"/>
</dbReference>
<feature type="transmembrane region" description="Helical" evidence="2">
    <location>
        <begin position="350"/>
        <end position="370"/>
    </location>
</feature>
<evidence type="ECO:0000313" key="4">
    <source>
        <dbReference type="Proteomes" id="UP001497497"/>
    </source>
</evidence>
<dbReference type="AlphaFoldDB" id="A0AAV2IIH4"/>
<evidence type="ECO:0008006" key="5">
    <source>
        <dbReference type="Google" id="ProtNLM"/>
    </source>
</evidence>
<feature type="transmembrane region" description="Helical" evidence="2">
    <location>
        <begin position="94"/>
        <end position="115"/>
    </location>
</feature>
<reference evidence="3 4" key="1">
    <citation type="submission" date="2024-04" db="EMBL/GenBank/DDBJ databases">
        <authorList>
            <consortium name="Genoscope - CEA"/>
            <person name="William W."/>
        </authorList>
    </citation>
    <scope>NUCLEOTIDE SEQUENCE [LARGE SCALE GENOMIC DNA]</scope>
</reference>
<evidence type="ECO:0000256" key="1">
    <source>
        <dbReference type="SAM" id="MobiDB-lite"/>
    </source>
</evidence>
<gene>
    <name evidence="3" type="ORF">GSLYS_00019845001</name>
</gene>
<feature type="transmembrane region" description="Helical" evidence="2">
    <location>
        <begin position="20"/>
        <end position="38"/>
    </location>
</feature>
<feature type="transmembrane region" description="Helical" evidence="2">
    <location>
        <begin position="171"/>
        <end position="191"/>
    </location>
</feature>
<evidence type="ECO:0000256" key="2">
    <source>
        <dbReference type="SAM" id="Phobius"/>
    </source>
</evidence>
<dbReference type="EMBL" id="CAXITT010000812">
    <property type="protein sequence ID" value="CAL1546468.1"/>
    <property type="molecule type" value="Genomic_DNA"/>
</dbReference>
<accession>A0AAV2IIH4</accession>
<feature type="transmembrane region" description="Helical" evidence="2">
    <location>
        <begin position="127"/>
        <end position="151"/>
    </location>
</feature>
<keyword evidence="2" id="KW-1133">Transmembrane helix</keyword>
<evidence type="ECO:0000313" key="3">
    <source>
        <dbReference type="EMBL" id="CAL1546468.1"/>
    </source>
</evidence>
<sequence>MYDSGYDAEADLIANKGLHIIFIIAILLANGLLIFNNVRKGDVMYKPKTLTILSLSIGDVLMALFPMVVATRMFFGDFAQRTMPCSLITTYTVYMPYLITFVYGLGLMVLGLEIVQHHKISSLSKNSKLICSLIASSIPWILGLIIILPLGLANIDMDTCENSQTIDQFKALIVLGILLPACGAVITSIIAKCIDQILYLYQQLVSSHPQVMVDLNTHTMAYANAPHNEQQGPTPTTPGNPHPRPSTLQAQTYAAHMQFPNSQRHVKHMYNLPSTQPYALPAQPHYIRSGNQNSNSFIVPTPLVTMETAVEVPIDTTQRRNRLLVISIIYFILVTPLAIFHLGYLNPDVTPMGVVASVTIGNIVYWLNVIRSVITPLIMHGYSDN</sequence>
<comment type="caution">
    <text evidence="3">The sequence shown here is derived from an EMBL/GenBank/DDBJ whole genome shotgun (WGS) entry which is preliminary data.</text>
</comment>
<protein>
    <recommendedName>
        <fullName evidence="5">G-protein coupled receptors family 1 profile domain-containing protein</fullName>
    </recommendedName>
</protein>
<keyword evidence="2" id="KW-0812">Transmembrane</keyword>
<dbReference type="Gene3D" id="1.20.1070.10">
    <property type="entry name" value="Rhodopsin 7-helix transmembrane proteins"/>
    <property type="match status" value="1"/>
</dbReference>